<comment type="similarity">
    <text evidence="2">Belongs to the IQD family.</text>
</comment>
<sequence>MGKKGWWFSVVKKVFSPELKEKTDQKTTEKLKKKWFSKHKSADAVSLSEEATDAVPASFQTTDERKSTGGETGQNRHACSVAHATSVATEAAIIAAQAAAEVVRLTTISHYSGKSEEEIAAIKIQTAFRRQGGHYGP</sequence>
<reference evidence="4" key="1">
    <citation type="submission" date="2023-05" db="EMBL/GenBank/DDBJ databases">
        <title>Nepenthes gracilis genome sequencing.</title>
        <authorList>
            <person name="Fukushima K."/>
        </authorList>
    </citation>
    <scope>NUCLEOTIDE SEQUENCE</scope>
    <source>
        <strain evidence="4">SING2019-196</strain>
    </source>
</reference>
<keyword evidence="5" id="KW-1185">Reference proteome</keyword>
<feature type="region of interest" description="Disordered" evidence="3">
    <location>
        <begin position="38"/>
        <end position="76"/>
    </location>
</feature>
<name>A0AAD3SK24_NEPGR</name>
<evidence type="ECO:0000256" key="2">
    <source>
        <dbReference type="ARBA" id="ARBA00024341"/>
    </source>
</evidence>
<dbReference type="AlphaFoldDB" id="A0AAD3SK24"/>
<organism evidence="4 5">
    <name type="scientific">Nepenthes gracilis</name>
    <name type="common">Slender pitcher plant</name>
    <dbReference type="NCBI Taxonomy" id="150966"/>
    <lineage>
        <taxon>Eukaryota</taxon>
        <taxon>Viridiplantae</taxon>
        <taxon>Streptophyta</taxon>
        <taxon>Embryophyta</taxon>
        <taxon>Tracheophyta</taxon>
        <taxon>Spermatophyta</taxon>
        <taxon>Magnoliopsida</taxon>
        <taxon>eudicotyledons</taxon>
        <taxon>Gunneridae</taxon>
        <taxon>Pentapetalae</taxon>
        <taxon>Caryophyllales</taxon>
        <taxon>Nepenthaceae</taxon>
        <taxon>Nepenthes</taxon>
    </lineage>
</organism>
<dbReference type="PANTHER" id="PTHR32295:SF216">
    <property type="entry name" value="PROTEIN IQ-DOMAIN 3"/>
    <property type="match status" value="1"/>
</dbReference>
<gene>
    <name evidence="4" type="ORF">Nepgr_013597</name>
</gene>
<evidence type="ECO:0000313" key="5">
    <source>
        <dbReference type="Proteomes" id="UP001279734"/>
    </source>
</evidence>
<evidence type="ECO:0000256" key="1">
    <source>
        <dbReference type="ARBA" id="ARBA00022860"/>
    </source>
</evidence>
<keyword evidence="1" id="KW-0112">Calmodulin-binding</keyword>
<evidence type="ECO:0000256" key="3">
    <source>
        <dbReference type="SAM" id="MobiDB-lite"/>
    </source>
</evidence>
<protein>
    <submittedName>
        <fullName evidence="4">Uncharacterized protein</fullName>
    </submittedName>
</protein>
<dbReference type="GO" id="GO:0005516">
    <property type="term" value="F:calmodulin binding"/>
    <property type="evidence" value="ECO:0007669"/>
    <property type="project" value="UniProtKB-KW"/>
</dbReference>
<proteinExistence type="inferred from homology"/>
<dbReference type="PANTHER" id="PTHR32295">
    <property type="entry name" value="IQ-DOMAIN 5-RELATED"/>
    <property type="match status" value="1"/>
</dbReference>
<dbReference type="EMBL" id="BSYO01000011">
    <property type="protein sequence ID" value="GMH11756.1"/>
    <property type="molecule type" value="Genomic_DNA"/>
</dbReference>
<accession>A0AAD3SK24</accession>
<dbReference type="Proteomes" id="UP001279734">
    <property type="component" value="Unassembled WGS sequence"/>
</dbReference>
<comment type="caution">
    <text evidence="4">The sequence shown here is derived from an EMBL/GenBank/DDBJ whole genome shotgun (WGS) entry which is preliminary data.</text>
</comment>
<evidence type="ECO:0000313" key="4">
    <source>
        <dbReference type="EMBL" id="GMH11756.1"/>
    </source>
</evidence>